<sequence>MGRGFPIILRASFLPVYKQVLDSGKEGEAVLSRAVFMKSVRSGDAPLGQRGADSSWQQSRPARSAWGNAARLERQGRFSDVVSEPLASCSWATVVWRRGLRPTRRIGRRMTGACWTRLRASDSRRGVRKRARIRRHLDVKRTADLTLEEGQRRGERCRAARCHGHTAVMCGDPNSQTINHRSEEPAAGTACT</sequence>
<comment type="caution">
    <text evidence="2">The sequence shown here is derived from an EMBL/GenBank/DDBJ whole genome shotgun (WGS) entry which is preliminary data.</text>
</comment>
<organism evidence="2 3">
    <name type="scientific">Aldrovandia affinis</name>
    <dbReference type="NCBI Taxonomy" id="143900"/>
    <lineage>
        <taxon>Eukaryota</taxon>
        <taxon>Metazoa</taxon>
        <taxon>Chordata</taxon>
        <taxon>Craniata</taxon>
        <taxon>Vertebrata</taxon>
        <taxon>Euteleostomi</taxon>
        <taxon>Actinopterygii</taxon>
        <taxon>Neopterygii</taxon>
        <taxon>Teleostei</taxon>
        <taxon>Notacanthiformes</taxon>
        <taxon>Halosauridae</taxon>
        <taxon>Aldrovandia</taxon>
    </lineage>
</organism>
<feature type="region of interest" description="Disordered" evidence="1">
    <location>
        <begin position="173"/>
        <end position="192"/>
    </location>
</feature>
<dbReference type="EMBL" id="JAINUG010000132">
    <property type="protein sequence ID" value="KAJ8393907.1"/>
    <property type="molecule type" value="Genomic_DNA"/>
</dbReference>
<evidence type="ECO:0000313" key="2">
    <source>
        <dbReference type="EMBL" id="KAJ8393907.1"/>
    </source>
</evidence>
<name>A0AAD7S190_9TELE</name>
<protein>
    <submittedName>
        <fullName evidence="2">Uncharacterized protein</fullName>
    </submittedName>
</protein>
<proteinExistence type="predicted"/>
<reference evidence="2" key="1">
    <citation type="journal article" date="2023" name="Science">
        <title>Genome structures resolve the early diversification of teleost fishes.</title>
        <authorList>
            <person name="Parey E."/>
            <person name="Louis A."/>
            <person name="Montfort J."/>
            <person name="Bouchez O."/>
            <person name="Roques C."/>
            <person name="Iampietro C."/>
            <person name="Lluch J."/>
            <person name="Castinel A."/>
            <person name="Donnadieu C."/>
            <person name="Desvignes T."/>
            <person name="Floi Bucao C."/>
            <person name="Jouanno E."/>
            <person name="Wen M."/>
            <person name="Mejri S."/>
            <person name="Dirks R."/>
            <person name="Jansen H."/>
            <person name="Henkel C."/>
            <person name="Chen W.J."/>
            <person name="Zahm M."/>
            <person name="Cabau C."/>
            <person name="Klopp C."/>
            <person name="Thompson A.W."/>
            <person name="Robinson-Rechavi M."/>
            <person name="Braasch I."/>
            <person name="Lecointre G."/>
            <person name="Bobe J."/>
            <person name="Postlethwait J.H."/>
            <person name="Berthelot C."/>
            <person name="Roest Crollius H."/>
            <person name="Guiguen Y."/>
        </authorList>
    </citation>
    <scope>NUCLEOTIDE SEQUENCE</scope>
    <source>
        <strain evidence="2">NC1722</strain>
    </source>
</reference>
<gene>
    <name evidence="2" type="ORF">AAFF_G00056360</name>
</gene>
<dbReference type="Proteomes" id="UP001221898">
    <property type="component" value="Unassembled WGS sequence"/>
</dbReference>
<accession>A0AAD7S190</accession>
<dbReference type="AlphaFoldDB" id="A0AAD7S190"/>
<evidence type="ECO:0000256" key="1">
    <source>
        <dbReference type="SAM" id="MobiDB-lite"/>
    </source>
</evidence>
<keyword evidence="3" id="KW-1185">Reference proteome</keyword>
<evidence type="ECO:0000313" key="3">
    <source>
        <dbReference type="Proteomes" id="UP001221898"/>
    </source>
</evidence>